<dbReference type="EMBL" id="FQZS01000003">
    <property type="protein sequence ID" value="SHI40531.1"/>
    <property type="molecule type" value="Genomic_DNA"/>
</dbReference>
<evidence type="ECO:0000313" key="3">
    <source>
        <dbReference type="Proteomes" id="UP000184442"/>
    </source>
</evidence>
<dbReference type="SMART" id="SM00530">
    <property type="entry name" value="HTH_XRE"/>
    <property type="match status" value="1"/>
</dbReference>
<keyword evidence="3" id="KW-1185">Reference proteome</keyword>
<proteinExistence type="predicted"/>
<dbReference type="OrthoDB" id="2056588at2"/>
<dbReference type="Proteomes" id="UP000184442">
    <property type="component" value="Unassembled WGS sequence"/>
</dbReference>
<name>A0A1M6AVU6_9FIRM</name>
<dbReference type="RefSeq" id="WP_073023465.1">
    <property type="nucleotide sequence ID" value="NZ_FQZS01000003.1"/>
</dbReference>
<feature type="domain" description="HTH cro/C1-type" evidence="1">
    <location>
        <begin position="17"/>
        <end position="62"/>
    </location>
</feature>
<dbReference type="AlphaFoldDB" id="A0A1M6AVU6"/>
<organism evidence="2 3">
    <name type="scientific">Lutispora thermophila DSM 19022</name>
    <dbReference type="NCBI Taxonomy" id="1122184"/>
    <lineage>
        <taxon>Bacteria</taxon>
        <taxon>Bacillati</taxon>
        <taxon>Bacillota</taxon>
        <taxon>Clostridia</taxon>
        <taxon>Lutisporales</taxon>
        <taxon>Lutisporaceae</taxon>
        <taxon>Lutispora</taxon>
    </lineage>
</organism>
<dbReference type="PROSITE" id="PS50943">
    <property type="entry name" value="HTH_CROC1"/>
    <property type="match status" value="1"/>
</dbReference>
<dbReference type="InterPro" id="IPR010982">
    <property type="entry name" value="Lambda_DNA-bd_dom_sf"/>
</dbReference>
<reference evidence="2 3" key="1">
    <citation type="submission" date="2016-11" db="EMBL/GenBank/DDBJ databases">
        <authorList>
            <person name="Jaros S."/>
            <person name="Januszkiewicz K."/>
            <person name="Wedrychowicz H."/>
        </authorList>
    </citation>
    <scope>NUCLEOTIDE SEQUENCE [LARGE SCALE GENOMIC DNA]</scope>
    <source>
        <strain evidence="2 3">DSM 19022</strain>
    </source>
</reference>
<dbReference type="Pfam" id="PF01381">
    <property type="entry name" value="HTH_3"/>
    <property type="match status" value="1"/>
</dbReference>
<dbReference type="InterPro" id="IPR001387">
    <property type="entry name" value="Cro/C1-type_HTH"/>
</dbReference>
<evidence type="ECO:0000259" key="1">
    <source>
        <dbReference type="PROSITE" id="PS50943"/>
    </source>
</evidence>
<dbReference type="STRING" id="1122184.SAMN02745176_00139"/>
<protein>
    <submittedName>
        <fullName evidence="2">Helix-turn-helix</fullName>
    </submittedName>
</protein>
<gene>
    <name evidence="2" type="ORF">SAMN02745176_00139</name>
</gene>
<dbReference type="SUPFAM" id="SSF47413">
    <property type="entry name" value="lambda repressor-like DNA-binding domains"/>
    <property type="match status" value="1"/>
</dbReference>
<sequence>MKLNQNKLLLAMANACITIGELAEKSGVSRPALTKFTTGKSNPKPATLGKLAKALGVKPEELIED</sequence>
<dbReference type="GO" id="GO:0003677">
    <property type="term" value="F:DNA binding"/>
    <property type="evidence" value="ECO:0007669"/>
    <property type="project" value="InterPro"/>
</dbReference>
<dbReference type="Gene3D" id="1.10.260.40">
    <property type="entry name" value="lambda repressor-like DNA-binding domains"/>
    <property type="match status" value="1"/>
</dbReference>
<accession>A0A1M6AVU6</accession>
<dbReference type="CDD" id="cd00093">
    <property type="entry name" value="HTH_XRE"/>
    <property type="match status" value="1"/>
</dbReference>
<evidence type="ECO:0000313" key="2">
    <source>
        <dbReference type="EMBL" id="SHI40531.1"/>
    </source>
</evidence>